<feature type="compositionally biased region" description="Polar residues" evidence="2">
    <location>
        <begin position="360"/>
        <end position="375"/>
    </location>
</feature>
<keyword evidence="1" id="KW-0597">Phosphoprotein</keyword>
<dbReference type="Proteomes" id="UP000694941">
    <property type="component" value="Unplaced"/>
</dbReference>
<evidence type="ECO:0000313" key="12">
    <source>
        <dbReference type="RefSeq" id="XP_022240671.1"/>
    </source>
</evidence>
<dbReference type="PROSITE" id="PS51061">
    <property type="entry name" value="R3H"/>
    <property type="match status" value="1"/>
</dbReference>
<evidence type="ECO:0000313" key="10">
    <source>
        <dbReference type="RefSeq" id="XP_022240669.1"/>
    </source>
</evidence>
<feature type="compositionally biased region" description="Low complexity" evidence="2">
    <location>
        <begin position="1088"/>
        <end position="1101"/>
    </location>
</feature>
<dbReference type="SUPFAM" id="SSF82708">
    <property type="entry name" value="R3H domain"/>
    <property type="match status" value="1"/>
</dbReference>
<feature type="compositionally biased region" description="Acidic residues" evidence="2">
    <location>
        <begin position="45"/>
        <end position="62"/>
    </location>
</feature>
<dbReference type="SMART" id="SM00393">
    <property type="entry name" value="R3H"/>
    <property type="match status" value="1"/>
</dbReference>
<dbReference type="CDD" id="cd02642">
    <property type="entry name" value="R3H_encore_like"/>
    <property type="match status" value="1"/>
</dbReference>
<feature type="compositionally biased region" description="Polar residues" evidence="2">
    <location>
        <begin position="71"/>
        <end position="85"/>
    </location>
</feature>
<dbReference type="RefSeq" id="XP_022240666.1">
    <property type="nucleotide sequence ID" value="XM_022384958.1"/>
</dbReference>
<dbReference type="RefSeq" id="XP_013773689.2">
    <property type="nucleotide sequence ID" value="XM_013918235.2"/>
</dbReference>
<dbReference type="InterPro" id="IPR001374">
    <property type="entry name" value="R3H_dom"/>
</dbReference>
<dbReference type="PANTHER" id="PTHR15672">
    <property type="entry name" value="CAMP-REGULATED PHOSPHOPROTEIN 21 RELATED R3H DOMAIN CONTAINING PROTEIN"/>
    <property type="match status" value="1"/>
</dbReference>
<evidence type="ECO:0000313" key="7">
    <source>
        <dbReference type="RefSeq" id="XP_022240665.1"/>
    </source>
</evidence>
<dbReference type="PROSITE" id="PS51673">
    <property type="entry name" value="SUZ"/>
    <property type="match status" value="1"/>
</dbReference>
<dbReference type="RefSeq" id="XP_022240671.1">
    <property type="nucleotide sequence ID" value="XM_022384963.1"/>
</dbReference>
<dbReference type="Pfam" id="PF12752">
    <property type="entry name" value="SUZ"/>
    <property type="match status" value="1"/>
</dbReference>
<dbReference type="InterPro" id="IPR036867">
    <property type="entry name" value="R3H_dom_sf"/>
</dbReference>
<keyword evidence="5" id="KW-1185">Reference proteome</keyword>
<dbReference type="InterPro" id="IPR051937">
    <property type="entry name" value="R3H_domain_containing"/>
</dbReference>
<dbReference type="RefSeq" id="XP_022240667.1">
    <property type="nucleotide sequence ID" value="XM_022384959.1"/>
</dbReference>
<dbReference type="RefSeq" id="XP_022240669.1">
    <property type="nucleotide sequence ID" value="XM_022384961.1"/>
</dbReference>
<accession>A0ABM1SAL4</accession>
<dbReference type="Pfam" id="PF01424">
    <property type="entry name" value="R3H"/>
    <property type="match status" value="1"/>
</dbReference>
<gene>
    <name evidence="6 7 8 9 10 11 12" type="primary">LOC106458691</name>
</gene>
<sequence>MEKRPGARTPRLAKQEEIELEEDEGCINPVPVTIHIEDRGGGKEDQEDNSDGGGEDEGDDGIGSDGDVSSRTHSSPGPGSRQSPVSGYMGKEKKAQSRAHHRVKLLVRSQALRDDTSPPPDAEALSANSNMLTVTNASTLTTQSKGSGITQQNLGKHGSSQGSMDSCSSLSRDSSTETYTDSTGIDLQQFIIDTLHKNQKDRMMLLRIEQDVITLIKDNKRQSHKFPQMSSYHRMLVHRVAAFFGLDHNVDQNGTAVIVNKTKNTRLPEAKFRDHIRDELMPLEPKKSILKRDSASFEEGKESPERQSSFDSKKSKSFEEREEEYEKARARIFNQDEDIGEGLQSSSQEDIRWTCEPRPWSSTDSDSSGRPNQQGIKVGGSFESEGNNQCSIKTPNISLLKSESETKDMICSVKEVKPAVTKASSFGGISVLTRDCPVDKKSSSRLLKSESVNVPVTSKSAFPSQVNLTLPYVTVQTSTSPTNQISSHLTWTNPNGPSDSMVPYPSQPTMWAIPSVDHLPLGSVIINPQLGTPYINPDGSMYRLNSASLPGSQHMTVTPSNISNQHGPSHPSSTLSHVQQQVTVFSPSPAFVYIPYIPQQMHQPPPSAGQVIPDHRPLNMSQDFGAIKIQDLTAQMSNLSFAHFRPPSQMHVSEPGPANPLGGNPGIDAPPPTSLGLQNYLVQASKLPNPINLHNQQQQLQAPLYFVQQPSGASVKYVCASPSMIPSGPQQTLSPGIESMGNAHQPFGEVMGHQTTGSLIPGQHFVGHYPGFNITCNNAGVGGTPNFTSRHGGSSTVTITTASSCPSATHPCHIYPYGSMLVTSMPSGTTTQASQSPEFMTPLPVPSPVGTMPFCMVTPNGSATPVSQSPLPQFSGGGGFPQFSNFRPQTPPSQNGSHGTPVPSVPLMGYTVLSPQSQIHPPTPTGLTPNSSNLSSCAGFASSFLSTFASFRPGFPVGRSARNNTPPPQGVFPLQYPSSQPNFGKGLSNTLNSKSVETGCREQSEQNLGSVRHDGNLVNKTVPFHQEMVSRSSVYRKGAPLVQGLPLHHQVNPLMFQSAHPIVRFPHVASSHTSTVSRQPKVHRQRSRGGNVSSNRSVGSSDNPQSVIDNGSSQFLEVEGLPDGMKRYDIERYLEPVTALGAKIEFVCNDSSKSRPLGNDNITKTKYRVLAIFESNTAAQTALLKIKTSKFQLRPPPQQREKRSSFKTLS</sequence>
<evidence type="ECO:0000259" key="4">
    <source>
        <dbReference type="PROSITE" id="PS51673"/>
    </source>
</evidence>
<feature type="region of interest" description="Disordered" evidence="2">
    <location>
        <begin position="648"/>
        <end position="668"/>
    </location>
</feature>
<feature type="compositionally biased region" description="Polar residues" evidence="2">
    <location>
        <begin position="1102"/>
        <end position="1113"/>
    </location>
</feature>
<evidence type="ECO:0000259" key="3">
    <source>
        <dbReference type="PROSITE" id="PS51061"/>
    </source>
</evidence>
<feature type="domain" description="SUZ" evidence="4">
    <location>
        <begin position="266"/>
        <end position="337"/>
    </location>
</feature>
<evidence type="ECO:0000256" key="1">
    <source>
        <dbReference type="ARBA" id="ARBA00022553"/>
    </source>
</evidence>
<evidence type="ECO:0000313" key="11">
    <source>
        <dbReference type="RefSeq" id="XP_022240670.1"/>
    </source>
</evidence>
<reference evidence="6 7" key="1">
    <citation type="submission" date="2025-05" db="UniProtKB">
        <authorList>
            <consortium name="RefSeq"/>
        </authorList>
    </citation>
    <scope>IDENTIFICATION</scope>
    <source>
        <tissue evidence="6 7">Muscle</tissue>
    </source>
</reference>
<feature type="compositionally biased region" description="Polar residues" evidence="2">
    <location>
        <begin position="126"/>
        <end position="154"/>
    </location>
</feature>
<dbReference type="PANTHER" id="PTHR15672:SF8">
    <property type="entry name" value="PROTEIN ENCORE"/>
    <property type="match status" value="1"/>
</dbReference>
<dbReference type="RefSeq" id="XP_022240665.1">
    <property type="nucleotide sequence ID" value="XM_022384957.1"/>
</dbReference>
<protein>
    <submittedName>
        <fullName evidence="6 7">cAMP-regulated phosphoprotein 21-like isoform X1</fullName>
    </submittedName>
</protein>
<dbReference type="RefSeq" id="XP_022240670.1">
    <property type="nucleotide sequence ID" value="XM_022384962.1"/>
</dbReference>
<feature type="compositionally biased region" description="Basic and acidic residues" evidence="2">
    <location>
        <begin position="311"/>
        <end position="329"/>
    </location>
</feature>
<feature type="region of interest" description="Disordered" evidence="2">
    <location>
        <begin position="283"/>
        <end position="389"/>
    </location>
</feature>
<feature type="domain" description="R3H" evidence="3">
    <location>
        <begin position="202"/>
        <end position="265"/>
    </location>
</feature>
<organism evidence="5 10">
    <name type="scientific">Limulus polyphemus</name>
    <name type="common">Atlantic horseshoe crab</name>
    <dbReference type="NCBI Taxonomy" id="6850"/>
    <lineage>
        <taxon>Eukaryota</taxon>
        <taxon>Metazoa</taxon>
        <taxon>Ecdysozoa</taxon>
        <taxon>Arthropoda</taxon>
        <taxon>Chelicerata</taxon>
        <taxon>Merostomata</taxon>
        <taxon>Xiphosura</taxon>
        <taxon>Limulidae</taxon>
        <taxon>Limulus</taxon>
    </lineage>
</organism>
<feature type="compositionally biased region" description="Basic and acidic residues" evidence="2">
    <location>
        <begin position="283"/>
        <end position="305"/>
    </location>
</feature>
<evidence type="ECO:0000313" key="6">
    <source>
        <dbReference type="RefSeq" id="XP_013773689.2"/>
    </source>
</evidence>
<dbReference type="Gene3D" id="3.30.1370.50">
    <property type="entry name" value="R3H-like domain"/>
    <property type="match status" value="1"/>
</dbReference>
<feature type="compositionally biased region" description="Low complexity" evidence="2">
    <location>
        <begin position="159"/>
        <end position="173"/>
    </location>
</feature>
<feature type="region of interest" description="Disordered" evidence="2">
    <location>
        <begin position="1070"/>
        <end position="1113"/>
    </location>
</feature>
<proteinExistence type="predicted"/>
<dbReference type="InterPro" id="IPR024771">
    <property type="entry name" value="SUZ"/>
</dbReference>
<dbReference type="GeneID" id="106458691"/>
<evidence type="ECO:0000256" key="2">
    <source>
        <dbReference type="SAM" id="MobiDB-lite"/>
    </source>
</evidence>
<feature type="compositionally biased region" description="Basic and acidic residues" evidence="2">
    <location>
        <begin position="35"/>
        <end position="44"/>
    </location>
</feature>
<feature type="region of interest" description="Disordered" evidence="2">
    <location>
        <begin position="1"/>
        <end position="180"/>
    </location>
</feature>
<name>A0ABM1SAL4_LIMPO</name>
<feature type="region of interest" description="Disordered" evidence="2">
    <location>
        <begin position="1190"/>
        <end position="1210"/>
    </location>
</feature>
<evidence type="ECO:0000313" key="9">
    <source>
        <dbReference type="RefSeq" id="XP_022240667.1"/>
    </source>
</evidence>
<evidence type="ECO:0000313" key="8">
    <source>
        <dbReference type="RefSeq" id="XP_022240666.1"/>
    </source>
</evidence>
<feature type="compositionally biased region" description="Basic residues" evidence="2">
    <location>
        <begin position="96"/>
        <end position="105"/>
    </location>
</feature>
<evidence type="ECO:0000313" key="5">
    <source>
        <dbReference type="Proteomes" id="UP000694941"/>
    </source>
</evidence>